<dbReference type="EMBL" id="BGPR01234653">
    <property type="protein sequence ID" value="GBL88179.1"/>
    <property type="molecule type" value="Genomic_DNA"/>
</dbReference>
<evidence type="ECO:0000313" key="5">
    <source>
        <dbReference type="EMBL" id="GBL88247.1"/>
    </source>
</evidence>
<dbReference type="EMBL" id="BGPR01234595">
    <property type="protein sequence ID" value="GBL87997.1"/>
    <property type="molecule type" value="Genomic_DNA"/>
</dbReference>
<dbReference type="GO" id="GO:0033819">
    <property type="term" value="F:lipoyl(octanoyl) transferase activity"/>
    <property type="evidence" value="ECO:0007669"/>
    <property type="project" value="TreeGrafter"/>
</dbReference>
<dbReference type="PANTHER" id="PTHR10993">
    <property type="entry name" value="OCTANOYLTRANSFERASE"/>
    <property type="match status" value="1"/>
</dbReference>
<feature type="non-terminal residue" evidence="4">
    <location>
        <position position="1"/>
    </location>
</feature>
<dbReference type="EMBL" id="BGPR01234671">
    <property type="protein sequence ID" value="GBL88247.1"/>
    <property type="molecule type" value="Genomic_DNA"/>
</dbReference>
<keyword evidence="6" id="KW-1185">Reference proteome</keyword>
<dbReference type="Pfam" id="PF21948">
    <property type="entry name" value="LplA-B_cat"/>
    <property type="match status" value="1"/>
</dbReference>
<gene>
    <name evidence="4" type="primary">CG9804_2</name>
    <name evidence="3" type="synonym">CG9804_1</name>
    <name evidence="5" type="synonym">CG9804_3</name>
    <name evidence="2" type="synonym">CG9804_4</name>
    <name evidence="4" type="ORF">AVEN_152250_1</name>
    <name evidence="5" type="ORF">AVEN_214719_1</name>
    <name evidence="2" type="ORF">AVEN_263529_1</name>
    <name evidence="3" type="ORF">AVEN_4356_1</name>
</gene>
<dbReference type="Gene3D" id="3.30.930.10">
    <property type="entry name" value="Bira Bifunctional Protein, Domain 2"/>
    <property type="match status" value="1"/>
</dbReference>
<keyword evidence="4" id="KW-0808">Transferase</keyword>
<dbReference type="InterPro" id="IPR045864">
    <property type="entry name" value="aa-tRNA-synth_II/BPL/LPL"/>
</dbReference>
<dbReference type="PROSITE" id="PS51733">
    <property type="entry name" value="BPL_LPL_CATALYTIC"/>
    <property type="match status" value="1"/>
</dbReference>
<evidence type="ECO:0000313" key="2">
    <source>
        <dbReference type="EMBL" id="GBL71538.1"/>
    </source>
</evidence>
<reference evidence="4 6" key="1">
    <citation type="journal article" date="2019" name="Sci. Rep.">
        <title>Orb-weaving spider Araneus ventricosus genome elucidates the spidroin gene catalogue.</title>
        <authorList>
            <person name="Kono N."/>
            <person name="Nakamura H."/>
            <person name="Ohtoshi R."/>
            <person name="Moran D.A.P."/>
            <person name="Shinohara A."/>
            <person name="Yoshida Y."/>
            <person name="Fujiwara M."/>
            <person name="Mori M."/>
            <person name="Tomita M."/>
            <person name="Arakawa K."/>
        </authorList>
    </citation>
    <scope>NUCLEOTIDE SEQUENCE [LARGE SCALE GENOMIC DNA]</scope>
</reference>
<evidence type="ECO:0000313" key="3">
    <source>
        <dbReference type="EMBL" id="GBL87997.1"/>
    </source>
</evidence>
<proteinExistence type="predicted"/>
<dbReference type="InterPro" id="IPR004143">
    <property type="entry name" value="BPL_LPL_catalytic"/>
</dbReference>
<dbReference type="EMBL" id="BGPR01229859">
    <property type="protein sequence ID" value="GBL71538.1"/>
    <property type="molecule type" value="Genomic_DNA"/>
</dbReference>
<accession>A0A4Y2B9U0</accession>
<organism evidence="4 6">
    <name type="scientific">Araneus ventricosus</name>
    <name type="common">Orbweaver spider</name>
    <name type="synonym">Epeira ventricosa</name>
    <dbReference type="NCBI Taxonomy" id="182803"/>
    <lineage>
        <taxon>Eukaryota</taxon>
        <taxon>Metazoa</taxon>
        <taxon>Ecdysozoa</taxon>
        <taxon>Arthropoda</taxon>
        <taxon>Chelicerata</taxon>
        <taxon>Arachnida</taxon>
        <taxon>Araneae</taxon>
        <taxon>Araneomorphae</taxon>
        <taxon>Entelegynae</taxon>
        <taxon>Araneoidea</taxon>
        <taxon>Araneidae</taxon>
        <taxon>Araneus</taxon>
    </lineage>
</organism>
<name>A0A4Y2B9U0_ARAVE</name>
<comment type="caution">
    <text evidence="4">The sequence shown here is derived from an EMBL/GenBank/DDBJ whole genome shotgun (WGS) entry which is preliminary data.</text>
</comment>
<evidence type="ECO:0000313" key="4">
    <source>
        <dbReference type="EMBL" id="GBL88179.1"/>
    </source>
</evidence>
<dbReference type="GO" id="GO:0009249">
    <property type="term" value="P:protein lipoylation"/>
    <property type="evidence" value="ECO:0007669"/>
    <property type="project" value="TreeGrafter"/>
</dbReference>
<dbReference type="SUPFAM" id="SSF55681">
    <property type="entry name" value="Class II aaRS and biotin synthetases"/>
    <property type="match status" value="1"/>
</dbReference>
<evidence type="ECO:0000259" key="1">
    <source>
        <dbReference type="PROSITE" id="PS51733"/>
    </source>
</evidence>
<dbReference type="PANTHER" id="PTHR10993:SF7">
    <property type="entry name" value="LIPOYLTRANSFERASE 2, MITOCHONDRIAL-RELATED"/>
    <property type="match status" value="1"/>
</dbReference>
<dbReference type="AlphaFoldDB" id="A0A4Y2B9U0"/>
<sequence>IHGTRYVTSHGIALNCDVDLNWFSHIVPCGLEGKEVTSLSKELQRDVTLKETIPLFLDSFQKHFACSLQYKDFR</sequence>
<protein>
    <submittedName>
        <fullName evidence="4">Lipoyltransferase 2, mitochondrial</fullName>
    </submittedName>
</protein>
<feature type="domain" description="BPL/LPL catalytic" evidence="1">
    <location>
        <begin position="1"/>
        <end position="68"/>
    </location>
</feature>
<dbReference type="Proteomes" id="UP000499080">
    <property type="component" value="Unassembled WGS sequence"/>
</dbReference>
<evidence type="ECO:0000313" key="6">
    <source>
        <dbReference type="Proteomes" id="UP000499080"/>
    </source>
</evidence>
<dbReference type="OrthoDB" id="19908at2759"/>